<gene>
    <name evidence="1" type="ORF">GZ77_09800</name>
</gene>
<dbReference type="SUPFAM" id="SSF56925">
    <property type="entry name" value="OMPA-like"/>
    <property type="match status" value="1"/>
</dbReference>
<name>A0A081N831_9GAMM</name>
<dbReference type="InterPro" id="IPR018550">
    <property type="entry name" value="Lipid-A_deacylase-rel"/>
</dbReference>
<dbReference type="Gene3D" id="2.40.160.20">
    <property type="match status" value="1"/>
</dbReference>
<evidence type="ECO:0000313" key="2">
    <source>
        <dbReference type="Proteomes" id="UP000028006"/>
    </source>
</evidence>
<dbReference type="Pfam" id="PF09411">
    <property type="entry name" value="PagL"/>
    <property type="match status" value="1"/>
</dbReference>
<dbReference type="Proteomes" id="UP000028006">
    <property type="component" value="Unassembled WGS sequence"/>
</dbReference>
<dbReference type="InterPro" id="IPR011250">
    <property type="entry name" value="OMP/PagP_B-barrel"/>
</dbReference>
<protein>
    <recommendedName>
        <fullName evidence="3">Acyloxyacyl hydrolase</fullName>
    </recommendedName>
</protein>
<comment type="caution">
    <text evidence="1">The sequence shown here is derived from an EMBL/GenBank/DDBJ whole genome shotgun (WGS) entry which is preliminary data.</text>
</comment>
<keyword evidence="2" id="KW-1185">Reference proteome</keyword>
<reference evidence="1 2" key="1">
    <citation type="submission" date="2014-06" db="EMBL/GenBank/DDBJ databases">
        <title>Whole Genome Sequences of Three Symbiotic Endozoicomonas Bacteria.</title>
        <authorList>
            <person name="Neave M.J."/>
            <person name="Apprill A."/>
            <person name="Voolstra C.R."/>
        </authorList>
    </citation>
    <scope>NUCLEOTIDE SEQUENCE [LARGE SCALE GENOMIC DNA]</scope>
    <source>
        <strain evidence="1 2">LMG 24815</strain>
    </source>
</reference>
<evidence type="ECO:0000313" key="1">
    <source>
        <dbReference type="EMBL" id="KEQ14604.1"/>
    </source>
</evidence>
<dbReference type="EMBL" id="JOKG01000002">
    <property type="protein sequence ID" value="KEQ14604.1"/>
    <property type="molecule type" value="Genomic_DNA"/>
</dbReference>
<evidence type="ECO:0008006" key="3">
    <source>
        <dbReference type="Google" id="ProtNLM"/>
    </source>
</evidence>
<sequence>MVWEWEEPLYEWNNLQLGGYFELAGSHWRSTLKSTNKSLNTASKVTAVSFSPVFRFTSQHPAWGGVKPFVDAGVGGTWISEKNLEKENTSPINMGGHFQFEVRLMAGIRFGEQKAFEFRYGWIHYSNADLYKHNESMNFHLATLGWYW</sequence>
<dbReference type="AlphaFoldDB" id="A0A081N831"/>
<dbReference type="RefSeq" id="WP_034874548.1">
    <property type="nucleotide sequence ID" value="NZ_JOKG01000002.1"/>
</dbReference>
<organism evidence="1 2">
    <name type="scientific">Endozoicomonas montiporae</name>
    <dbReference type="NCBI Taxonomy" id="1027273"/>
    <lineage>
        <taxon>Bacteria</taxon>
        <taxon>Pseudomonadati</taxon>
        <taxon>Pseudomonadota</taxon>
        <taxon>Gammaproteobacteria</taxon>
        <taxon>Oceanospirillales</taxon>
        <taxon>Endozoicomonadaceae</taxon>
        <taxon>Endozoicomonas</taxon>
    </lineage>
</organism>
<dbReference type="eggNOG" id="COG3637">
    <property type="taxonomic scope" value="Bacteria"/>
</dbReference>
<accession>A0A081N831</accession>
<proteinExistence type="predicted"/>